<accession>S3CDN8</accession>
<sequence length="128" mass="13395">MRFSVLSVLALVPFVAAATSADNIKDLQTCLDYADSIPNAHAAAGYEAGCQITFNASVTDSGPIDALSFSKRGESLIEKRCKDEHGYCCCNTFCLGETTCPVCISGCITSCVAQYGSDCTASEGCYGC</sequence>
<keyword evidence="3" id="KW-1185">Reference proteome</keyword>
<proteinExistence type="predicted"/>
<organism evidence="2 3">
    <name type="scientific">Ophiostoma piceae (strain UAMH 11346)</name>
    <name type="common">Sap stain fungus</name>
    <dbReference type="NCBI Taxonomy" id="1262450"/>
    <lineage>
        <taxon>Eukaryota</taxon>
        <taxon>Fungi</taxon>
        <taxon>Dikarya</taxon>
        <taxon>Ascomycota</taxon>
        <taxon>Pezizomycotina</taxon>
        <taxon>Sordariomycetes</taxon>
        <taxon>Sordariomycetidae</taxon>
        <taxon>Ophiostomatales</taxon>
        <taxon>Ophiostomataceae</taxon>
        <taxon>Ophiostoma</taxon>
    </lineage>
</organism>
<dbReference type="VEuPathDB" id="FungiDB:F503_05226"/>
<protein>
    <submittedName>
        <fullName evidence="2">Uncharacterized protein</fullName>
    </submittedName>
</protein>
<dbReference type="EMBL" id="KE148146">
    <property type="protein sequence ID" value="EPE10131.1"/>
    <property type="molecule type" value="Genomic_DNA"/>
</dbReference>
<feature type="chain" id="PRO_5004518490" evidence="1">
    <location>
        <begin position="18"/>
        <end position="128"/>
    </location>
</feature>
<evidence type="ECO:0000313" key="2">
    <source>
        <dbReference type="EMBL" id="EPE10131.1"/>
    </source>
</evidence>
<feature type="signal peptide" evidence="1">
    <location>
        <begin position="1"/>
        <end position="17"/>
    </location>
</feature>
<gene>
    <name evidence="2" type="ORF">F503_05226</name>
</gene>
<keyword evidence="1" id="KW-0732">Signal</keyword>
<dbReference type="AlphaFoldDB" id="S3CDN8"/>
<dbReference type="HOGENOM" id="CLU_1960227_0_0_1"/>
<dbReference type="Proteomes" id="UP000016923">
    <property type="component" value="Unassembled WGS sequence"/>
</dbReference>
<name>S3CDN8_OPHP1</name>
<evidence type="ECO:0000313" key="3">
    <source>
        <dbReference type="Proteomes" id="UP000016923"/>
    </source>
</evidence>
<evidence type="ECO:0000256" key="1">
    <source>
        <dbReference type="SAM" id="SignalP"/>
    </source>
</evidence>
<reference evidence="2 3" key="1">
    <citation type="journal article" date="2013" name="BMC Genomics">
        <title>The genome and transcriptome of the pine saprophyte Ophiostoma piceae, and a comparison with the bark beetle-associated pine pathogen Grosmannia clavigera.</title>
        <authorList>
            <person name="Haridas S."/>
            <person name="Wang Y."/>
            <person name="Lim L."/>
            <person name="Massoumi Alamouti S."/>
            <person name="Jackman S."/>
            <person name="Docking R."/>
            <person name="Robertson G."/>
            <person name="Birol I."/>
            <person name="Bohlmann J."/>
            <person name="Breuil C."/>
        </authorList>
    </citation>
    <scope>NUCLEOTIDE SEQUENCE [LARGE SCALE GENOMIC DNA]</scope>
    <source>
        <strain evidence="2 3">UAMH 11346</strain>
    </source>
</reference>